<dbReference type="InterPro" id="IPR013901">
    <property type="entry name" value="Anthrone_oxy"/>
</dbReference>
<dbReference type="Pfam" id="PF08592">
    <property type="entry name" value="Anthrone_oxy"/>
    <property type="match status" value="1"/>
</dbReference>
<dbReference type="HOGENOM" id="CLU_111152_1_0_4"/>
<evidence type="ECO:0008006" key="3">
    <source>
        <dbReference type="Google" id="ProtNLM"/>
    </source>
</evidence>
<feature type="transmembrane region" description="Helical" evidence="1">
    <location>
        <begin position="12"/>
        <end position="31"/>
    </location>
</feature>
<accession>C5CTQ6</accession>
<feature type="transmembrane region" description="Helical" evidence="1">
    <location>
        <begin position="89"/>
        <end position="109"/>
    </location>
</feature>
<proteinExistence type="predicted"/>
<feature type="transmembrane region" description="Helical" evidence="1">
    <location>
        <begin position="144"/>
        <end position="162"/>
    </location>
</feature>
<reference evidence="2" key="1">
    <citation type="submission" date="2009-06" db="EMBL/GenBank/DDBJ databases">
        <title>Complete sequence of chromosome 1 of Variovorax paradoxus S110.</title>
        <authorList>
            <consortium name="US DOE Joint Genome Institute"/>
            <person name="Lucas S."/>
            <person name="Copeland A."/>
            <person name="Lapidus A."/>
            <person name="Glavina del Rio T."/>
            <person name="Tice H."/>
            <person name="Bruce D."/>
            <person name="Goodwin L."/>
            <person name="Pitluck S."/>
            <person name="Chertkov O."/>
            <person name="Brettin T."/>
            <person name="Detter J.C."/>
            <person name="Han C."/>
            <person name="Larimer F."/>
            <person name="Land M."/>
            <person name="Hauser L."/>
            <person name="Kyrpides N."/>
            <person name="Ovchinnikova G."/>
            <person name="Orwin P."/>
            <person name="Leadbetter J.R."/>
            <person name="Spain J.C."/>
            <person name="Han J.I."/>
        </authorList>
    </citation>
    <scope>NUCLEOTIDE SEQUENCE</scope>
    <source>
        <strain evidence="2">S110</strain>
    </source>
</reference>
<keyword evidence="1" id="KW-0812">Transmembrane</keyword>
<feature type="transmembrane region" description="Helical" evidence="1">
    <location>
        <begin position="61"/>
        <end position="82"/>
    </location>
</feature>
<evidence type="ECO:0000256" key="1">
    <source>
        <dbReference type="SAM" id="Phobius"/>
    </source>
</evidence>
<dbReference type="eggNOG" id="COG5500">
    <property type="taxonomic scope" value="Bacteria"/>
</dbReference>
<gene>
    <name evidence="2" type="ordered locus">Vapar_3627</name>
</gene>
<name>C5CTQ6_VARPS</name>
<dbReference type="EMBL" id="CP001635">
    <property type="protein sequence ID" value="ACS20244.1"/>
    <property type="molecule type" value="Genomic_DNA"/>
</dbReference>
<dbReference type="STRING" id="543728.Vapar_3627"/>
<sequence length="169" mass="19042">MFRFSPTALQLGLHALAVFWLGLMAGFFWTYSANVNFATLQMDGSTYALVQSALNRNVRHAMFFGFFFGPPLFCALAVLAAWPAWREHWLWCLASAGVLYALGIVLFTAQVNLPLNAYTESWNPWSLPPDWAQTRERWNAANLWRTWASAAAFALALAALCMRANRCAR</sequence>
<evidence type="ECO:0000313" key="2">
    <source>
        <dbReference type="EMBL" id="ACS20244.1"/>
    </source>
</evidence>
<dbReference type="KEGG" id="vap:Vapar_3627"/>
<dbReference type="OrthoDB" id="5624827at2"/>
<protein>
    <recommendedName>
        <fullName evidence="3">DUF1772 domain-containing protein</fullName>
    </recommendedName>
</protein>
<keyword evidence="1" id="KW-0472">Membrane</keyword>
<dbReference type="AlphaFoldDB" id="C5CTQ6"/>
<keyword evidence="1" id="KW-1133">Transmembrane helix</keyword>
<organism evidence="2">
    <name type="scientific">Variovorax paradoxus (strain S110)</name>
    <dbReference type="NCBI Taxonomy" id="543728"/>
    <lineage>
        <taxon>Bacteria</taxon>
        <taxon>Pseudomonadati</taxon>
        <taxon>Pseudomonadota</taxon>
        <taxon>Betaproteobacteria</taxon>
        <taxon>Burkholderiales</taxon>
        <taxon>Comamonadaceae</taxon>
        <taxon>Variovorax</taxon>
    </lineage>
</organism>